<evidence type="ECO:0000313" key="4">
    <source>
        <dbReference type="Proteomes" id="UP001515500"/>
    </source>
</evidence>
<keyword evidence="4" id="KW-1185">Reference proteome</keyword>
<feature type="compositionally biased region" description="Basic and acidic residues" evidence="3">
    <location>
        <begin position="1"/>
        <end position="15"/>
    </location>
</feature>
<dbReference type="SMART" id="SM00612">
    <property type="entry name" value="Kelch"/>
    <property type="match status" value="2"/>
</dbReference>
<sequence length="377" mass="40767">MAKSKRDADPDREESNGDPPPPPPPPPPPLIPGLPNDIAEQCLTHLPFPSNDARFVSSSWYHALPAASLRRSLSSSALPYLFIFSFHRPSLRLRWLALHPQSPSSWLPIPPMPLPSSSSPPIPSSFAIASLPRSGLLFVLGGMLSGSLAPLSTLLLYRTSTNSWLLSSSMPTPRAFFSAAAISGRIIVAGGDSHDPDTSVDRYDPNTNHWSSAAPMPQTLPLYDSAVIGHRFFVTGGWTWPFDDLPRGSFYDADMDTWVEMQRGMREGWTGVSAVVSGRLFVVSECGEARVKAYDVDADTWQKVDGGSVPVAVGRPYAVCGGEGKIYVVGSGLDVAVGSVVVDEDEGERIMGMEWEVIKAPDEYTLLAPISCQLIYA</sequence>
<gene>
    <name evidence="5" type="primary">LOC120278801</name>
</gene>
<dbReference type="RefSeq" id="XP_039141469.1">
    <property type="nucleotide sequence ID" value="XM_039285535.1"/>
</dbReference>
<dbReference type="InterPro" id="IPR036047">
    <property type="entry name" value="F-box-like_dom_sf"/>
</dbReference>
<feature type="region of interest" description="Disordered" evidence="3">
    <location>
        <begin position="1"/>
        <end position="36"/>
    </location>
</feature>
<protein>
    <submittedName>
        <fullName evidence="5">F-box protein AFR-like</fullName>
    </submittedName>
</protein>
<evidence type="ECO:0000256" key="1">
    <source>
        <dbReference type="ARBA" id="ARBA00022441"/>
    </source>
</evidence>
<dbReference type="PANTHER" id="PTHR46344:SF4">
    <property type="entry name" value="OS07G0153400 PROTEIN"/>
    <property type="match status" value="1"/>
</dbReference>
<dbReference type="Pfam" id="PF01344">
    <property type="entry name" value="Kelch_1"/>
    <property type="match status" value="1"/>
</dbReference>
<evidence type="ECO:0000256" key="2">
    <source>
        <dbReference type="ARBA" id="ARBA00022737"/>
    </source>
</evidence>
<dbReference type="SUPFAM" id="SSF117281">
    <property type="entry name" value="Kelch motif"/>
    <property type="match status" value="1"/>
</dbReference>
<dbReference type="Gene3D" id="2.120.10.80">
    <property type="entry name" value="Kelch-type beta propeller"/>
    <property type="match status" value="1"/>
</dbReference>
<keyword evidence="1" id="KW-0880">Kelch repeat</keyword>
<reference evidence="5" key="1">
    <citation type="submission" date="2025-08" db="UniProtKB">
        <authorList>
            <consortium name="RefSeq"/>
        </authorList>
    </citation>
    <scope>IDENTIFICATION</scope>
</reference>
<keyword evidence="2" id="KW-0677">Repeat</keyword>
<dbReference type="Proteomes" id="UP001515500">
    <property type="component" value="Chromosome 16"/>
</dbReference>
<evidence type="ECO:0000313" key="5">
    <source>
        <dbReference type="RefSeq" id="XP_039141469.1"/>
    </source>
</evidence>
<name>A0AB40CNA3_DIOCR</name>
<evidence type="ECO:0000256" key="3">
    <source>
        <dbReference type="SAM" id="MobiDB-lite"/>
    </source>
</evidence>
<feature type="compositionally biased region" description="Pro residues" evidence="3">
    <location>
        <begin position="18"/>
        <end position="32"/>
    </location>
</feature>
<dbReference type="InterPro" id="IPR015915">
    <property type="entry name" value="Kelch-typ_b-propeller"/>
</dbReference>
<proteinExistence type="predicted"/>
<dbReference type="InterPro" id="IPR006652">
    <property type="entry name" value="Kelch_1"/>
</dbReference>
<accession>A0AB40CNA3</accession>
<organism evidence="4 5">
    <name type="scientific">Dioscorea cayennensis subsp. rotundata</name>
    <name type="common">White Guinea yam</name>
    <name type="synonym">Dioscorea rotundata</name>
    <dbReference type="NCBI Taxonomy" id="55577"/>
    <lineage>
        <taxon>Eukaryota</taxon>
        <taxon>Viridiplantae</taxon>
        <taxon>Streptophyta</taxon>
        <taxon>Embryophyta</taxon>
        <taxon>Tracheophyta</taxon>
        <taxon>Spermatophyta</taxon>
        <taxon>Magnoliopsida</taxon>
        <taxon>Liliopsida</taxon>
        <taxon>Dioscoreales</taxon>
        <taxon>Dioscoreaceae</taxon>
        <taxon>Dioscorea</taxon>
    </lineage>
</organism>
<dbReference type="SUPFAM" id="SSF81383">
    <property type="entry name" value="F-box domain"/>
    <property type="match status" value="1"/>
</dbReference>
<dbReference type="AlphaFoldDB" id="A0AB40CNA3"/>
<dbReference type="GeneID" id="120278801"/>
<dbReference type="PANTHER" id="PTHR46344">
    <property type="entry name" value="OS02G0202900 PROTEIN"/>
    <property type="match status" value="1"/>
</dbReference>